<name>A0ABQ8K524_9APHY</name>
<dbReference type="RefSeq" id="XP_047775113.1">
    <property type="nucleotide sequence ID" value="XM_047927894.1"/>
</dbReference>
<evidence type="ECO:0000313" key="1">
    <source>
        <dbReference type="EMBL" id="KAH9832067.1"/>
    </source>
</evidence>
<dbReference type="EMBL" id="JADCUA010000023">
    <property type="protein sequence ID" value="KAH9832067.1"/>
    <property type="molecule type" value="Genomic_DNA"/>
</dbReference>
<gene>
    <name evidence="1" type="ORF">C8Q71DRAFT_861358</name>
</gene>
<dbReference type="GeneID" id="72008626"/>
<comment type="caution">
    <text evidence="1">The sequence shown here is derived from an EMBL/GenBank/DDBJ whole genome shotgun (WGS) entry which is preliminary data.</text>
</comment>
<dbReference type="Proteomes" id="UP000814176">
    <property type="component" value="Unassembled WGS sequence"/>
</dbReference>
<protein>
    <submittedName>
        <fullName evidence="1">Uncharacterized protein</fullName>
    </submittedName>
</protein>
<reference evidence="1 2" key="1">
    <citation type="journal article" date="2021" name="Environ. Microbiol.">
        <title>Gene family expansions and transcriptome signatures uncover fungal adaptations to wood decay.</title>
        <authorList>
            <person name="Hage H."/>
            <person name="Miyauchi S."/>
            <person name="Viragh M."/>
            <person name="Drula E."/>
            <person name="Min B."/>
            <person name="Chaduli D."/>
            <person name="Navarro D."/>
            <person name="Favel A."/>
            <person name="Norest M."/>
            <person name="Lesage-Meessen L."/>
            <person name="Balint B."/>
            <person name="Merenyi Z."/>
            <person name="de Eugenio L."/>
            <person name="Morin E."/>
            <person name="Martinez A.T."/>
            <person name="Baldrian P."/>
            <person name="Stursova M."/>
            <person name="Martinez M.J."/>
            <person name="Novotny C."/>
            <person name="Magnuson J.K."/>
            <person name="Spatafora J.W."/>
            <person name="Maurice S."/>
            <person name="Pangilinan J."/>
            <person name="Andreopoulos W."/>
            <person name="LaButti K."/>
            <person name="Hundley H."/>
            <person name="Na H."/>
            <person name="Kuo A."/>
            <person name="Barry K."/>
            <person name="Lipzen A."/>
            <person name="Henrissat B."/>
            <person name="Riley R."/>
            <person name="Ahrendt S."/>
            <person name="Nagy L.G."/>
            <person name="Grigoriev I.V."/>
            <person name="Martin F."/>
            <person name="Rosso M.N."/>
        </authorList>
    </citation>
    <scope>NUCLEOTIDE SEQUENCE [LARGE SCALE GENOMIC DNA]</scope>
    <source>
        <strain evidence="1 2">CIRM-BRFM 1785</strain>
    </source>
</reference>
<proteinExistence type="predicted"/>
<accession>A0ABQ8K524</accession>
<evidence type="ECO:0000313" key="2">
    <source>
        <dbReference type="Proteomes" id="UP000814176"/>
    </source>
</evidence>
<sequence>MRDPDVVVPPAGSFRRVQGDHPDWKKKNMDPKQVKAWEELIKGQPYVVVQVAELGTEGPGVNERIDEIMAILLRLSQILGIVIIPSHSVKKPTDDDNTPKPRNKEPVWYLILGLTEKWCAALIRAAWLDSQKISLNFDRWTHDIPTLCAAFRFVYRFGAHSKEEYDAIVRRELLESDIRKVIIEILLADIERGGQWRRSTRDDAFGAILDSVDVDVITVNVTAHLSEPVAFIHIAPPTSDWQDWLRFCAAVSTAASATPWATRRYAARFDTRLAGTTLRSTCYLSRQRTLPAEEEEAAAGVALDEDEELEDAACRTYVDALAYLDHDLAQ</sequence>
<organism evidence="1 2">
    <name type="scientific">Rhodofomes roseus</name>
    <dbReference type="NCBI Taxonomy" id="34475"/>
    <lineage>
        <taxon>Eukaryota</taxon>
        <taxon>Fungi</taxon>
        <taxon>Dikarya</taxon>
        <taxon>Basidiomycota</taxon>
        <taxon>Agaricomycotina</taxon>
        <taxon>Agaricomycetes</taxon>
        <taxon>Polyporales</taxon>
        <taxon>Rhodofomes</taxon>
    </lineage>
</organism>
<keyword evidence="2" id="KW-1185">Reference proteome</keyword>